<feature type="domain" description="ComEC/Rec2-related protein" evidence="7">
    <location>
        <begin position="233"/>
        <end position="501"/>
    </location>
</feature>
<gene>
    <name evidence="9" type="ORF">SAMN05660293_02533</name>
</gene>
<feature type="transmembrane region" description="Helical" evidence="6">
    <location>
        <begin position="30"/>
        <end position="49"/>
    </location>
</feature>
<keyword evidence="5 6" id="KW-0472">Membrane</keyword>
<dbReference type="InterPro" id="IPR004477">
    <property type="entry name" value="ComEC_N"/>
</dbReference>
<evidence type="ECO:0000259" key="7">
    <source>
        <dbReference type="Pfam" id="PF03772"/>
    </source>
</evidence>
<evidence type="ECO:0000256" key="6">
    <source>
        <dbReference type="SAM" id="Phobius"/>
    </source>
</evidence>
<name>A0A1T5EJT9_9BACT</name>
<organism evidence="9 10">
    <name type="scientific">Dyadobacter psychrophilus</name>
    <dbReference type="NCBI Taxonomy" id="651661"/>
    <lineage>
        <taxon>Bacteria</taxon>
        <taxon>Pseudomonadati</taxon>
        <taxon>Bacteroidota</taxon>
        <taxon>Cytophagia</taxon>
        <taxon>Cytophagales</taxon>
        <taxon>Spirosomataceae</taxon>
        <taxon>Dyadobacter</taxon>
    </lineage>
</organism>
<comment type="subcellular location">
    <subcellularLocation>
        <location evidence="1">Cell membrane</location>
        <topology evidence="1">Multi-pass membrane protein</topology>
    </subcellularLocation>
</comment>
<dbReference type="PANTHER" id="PTHR30619:SF1">
    <property type="entry name" value="RECOMBINATION PROTEIN 2"/>
    <property type="match status" value="1"/>
</dbReference>
<feature type="transmembrane region" description="Helical" evidence="6">
    <location>
        <begin position="446"/>
        <end position="466"/>
    </location>
</feature>
<keyword evidence="2" id="KW-1003">Cell membrane</keyword>
<accession>A0A1T5EJT9</accession>
<feature type="transmembrane region" description="Helical" evidence="6">
    <location>
        <begin position="415"/>
        <end position="439"/>
    </location>
</feature>
<evidence type="ECO:0000313" key="10">
    <source>
        <dbReference type="Proteomes" id="UP000190897"/>
    </source>
</evidence>
<dbReference type="EMBL" id="FUZA01000002">
    <property type="protein sequence ID" value="SKB84197.1"/>
    <property type="molecule type" value="Genomic_DNA"/>
</dbReference>
<feature type="transmembrane region" description="Helical" evidence="6">
    <location>
        <begin position="509"/>
        <end position="526"/>
    </location>
</feature>
<protein>
    <submittedName>
        <fullName evidence="9">Competence protein ComEC</fullName>
    </submittedName>
</protein>
<sequence length="593" mass="66612">MLPRSPFVGVVLFYIAGILLSEIIPASDQSTTLLVLLSALLLTVCFILYSKSLKAAFGITFSLFMVSLGAFTMTSLEKSNDANITALTDVSYSAYEADIKTLPEKRSKSIRYEARITRIRTPEKWVNVDLKALISINQEVAIIPGPGNRLIVNGTLERPMAAANPMQFDYRGYLRNKGIVWTDYLDGRSFQLIPAADHAFFLKQWSTGISKWAADVLKANVDDDAAYGLIKAMLLGRRDDLRSDQVSDYTTSGTVHILSVSGMHVAIIFLVITYLLGWMKRWPLGKMLYLTLIIALLGFYALVTGLPPSVQRATLMCIVFVVAEVFSRKHNAMNTLAFSALLILLVDPAALYDVGFQLSYLAMSGIFFLYEPLNSVFTPANKLLKFVWQISALSFAAQLATFPLSLFYFHQFPSYFWLVTPFVIAFTNVLLPAALVLLLLSTLHVFWLQLIVNKVVWLSAYLTNIAVSVPKSLPGYLLENLNLDKVEVALLYALLFTIWYAYHSRTYQYLKFSYLLVIIFATYSVSRSIQIRLSDQMVVHSVPKHQVVSFKQGSSLYVVSDKAFREDVDAYNFYIKTYATSHEIGETVFITAK</sequence>
<dbReference type="InterPro" id="IPR025405">
    <property type="entry name" value="DUF4131"/>
</dbReference>
<dbReference type="InterPro" id="IPR052159">
    <property type="entry name" value="Competence_DNA_uptake"/>
</dbReference>
<feature type="domain" description="DUF4131" evidence="8">
    <location>
        <begin position="32"/>
        <end position="189"/>
    </location>
</feature>
<keyword evidence="3 6" id="KW-0812">Transmembrane</keyword>
<keyword evidence="4 6" id="KW-1133">Transmembrane helix</keyword>
<feature type="transmembrane region" description="Helical" evidence="6">
    <location>
        <begin position="358"/>
        <end position="377"/>
    </location>
</feature>
<evidence type="ECO:0000256" key="5">
    <source>
        <dbReference type="ARBA" id="ARBA00023136"/>
    </source>
</evidence>
<dbReference type="Proteomes" id="UP000190897">
    <property type="component" value="Unassembled WGS sequence"/>
</dbReference>
<dbReference type="STRING" id="651661.SAMN05660293_02533"/>
<feature type="transmembrane region" description="Helical" evidence="6">
    <location>
        <begin position="486"/>
        <end position="502"/>
    </location>
</feature>
<evidence type="ECO:0000256" key="2">
    <source>
        <dbReference type="ARBA" id="ARBA00022475"/>
    </source>
</evidence>
<dbReference type="GO" id="GO:0005886">
    <property type="term" value="C:plasma membrane"/>
    <property type="evidence" value="ECO:0007669"/>
    <property type="project" value="UniProtKB-SubCell"/>
</dbReference>
<dbReference type="NCBIfam" id="TIGR00360">
    <property type="entry name" value="ComEC_N-term"/>
    <property type="match status" value="1"/>
</dbReference>
<feature type="transmembrane region" description="Helical" evidence="6">
    <location>
        <begin position="7"/>
        <end position="24"/>
    </location>
</feature>
<proteinExistence type="predicted"/>
<dbReference type="PANTHER" id="PTHR30619">
    <property type="entry name" value="DNA INTERNALIZATION/COMPETENCE PROTEIN COMEC/REC2"/>
    <property type="match status" value="1"/>
</dbReference>
<evidence type="ECO:0000313" key="9">
    <source>
        <dbReference type="EMBL" id="SKB84197.1"/>
    </source>
</evidence>
<dbReference type="Pfam" id="PF03772">
    <property type="entry name" value="Competence"/>
    <property type="match status" value="1"/>
</dbReference>
<feature type="transmembrane region" description="Helical" evidence="6">
    <location>
        <begin position="255"/>
        <end position="275"/>
    </location>
</feature>
<dbReference type="AlphaFoldDB" id="A0A1T5EJT9"/>
<dbReference type="OrthoDB" id="9761531at2"/>
<evidence type="ECO:0000256" key="4">
    <source>
        <dbReference type="ARBA" id="ARBA00022989"/>
    </source>
</evidence>
<evidence type="ECO:0000256" key="1">
    <source>
        <dbReference type="ARBA" id="ARBA00004651"/>
    </source>
</evidence>
<keyword evidence="10" id="KW-1185">Reference proteome</keyword>
<dbReference type="RefSeq" id="WP_082215008.1">
    <property type="nucleotide sequence ID" value="NZ_FUZA01000002.1"/>
</dbReference>
<evidence type="ECO:0000259" key="8">
    <source>
        <dbReference type="Pfam" id="PF13567"/>
    </source>
</evidence>
<feature type="transmembrane region" description="Helical" evidence="6">
    <location>
        <begin position="386"/>
        <end position="409"/>
    </location>
</feature>
<evidence type="ECO:0000256" key="3">
    <source>
        <dbReference type="ARBA" id="ARBA00022692"/>
    </source>
</evidence>
<feature type="transmembrane region" description="Helical" evidence="6">
    <location>
        <begin position="287"/>
        <end position="303"/>
    </location>
</feature>
<reference evidence="10" key="1">
    <citation type="submission" date="2017-02" db="EMBL/GenBank/DDBJ databases">
        <authorList>
            <person name="Varghese N."/>
            <person name="Submissions S."/>
        </authorList>
    </citation>
    <scope>NUCLEOTIDE SEQUENCE [LARGE SCALE GENOMIC DNA]</scope>
    <source>
        <strain evidence="10">DSM 22270</strain>
    </source>
</reference>
<feature type="transmembrane region" description="Helical" evidence="6">
    <location>
        <begin position="333"/>
        <end position="352"/>
    </location>
</feature>
<dbReference type="Pfam" id="PF13567">
    <property type="entry name" value="DUF4131"/>
    <property type="match status" value="1"/>
</dbReference>